<dbReference type="InterPro" id="IPR050667">
    <property type="entry name" value="PPR-containing_protein"/>
</dbReference>
<keyword evidence="1" id="KW-0677">Repeat</keyword>
<dbReference type="Proteomes" id="UP000012174">
    <property type="component" value="Unassembled WGS sequence"/>
</dbReference>
<evidence type="ECO:0000256" key="1">
    <source>
        <dbReference type="ARBA" id="ARBA00022737"/>
    </source>
</evidence>
<dbReference type="KEGG" id="ela:UCREL1_11498"/>
<reference evidence="3" key="1">
    <citation type="journal article" date="2013" name="Genome Announc.">
        <title>Draft genome sequence of the grapevine dieback fungus Eutypa lata UCR-EL1.</title>
        <authorList>
            <person name="Blanco-Ulate B."/>
            <person name="Rolshausen P.E."/>
            <person name="Cantu D."/>
        </authorList>
    </citation>
    <scope>NUCLEOTIDE SEQUENCE [LARGE SCALE GENOMIC DNA]</scope>
    <source>
        <strain evidence="3">UCR-EL1</strain>
    </source>
</reference>
<dbReference type="OrthoDB" id="185373at2759"/>
<protein>
    <submittedName>
        <fullName evidence="2">Putative pentatricopeptide repeat domain-containing protein</fullName>
    </submittedName>
</protein>
<accession>M7SVE9</accession>
<sequence>MNRLWGDYIRVRHALATRWDTVPRATWELLWNVFSAESKDNPNRMSRVYLISKDRQSAGVPLTDAQQLLAIEAMFLDGWENEAIKNHTRLISTLGTNPETFVDFWQLGLRMYCLMGNIDQAQKIVDKIIEAPYQKDQRILLPFIRACAADPATVETGYKAYRKLRTLLGDSMRIGDYDDIIAAFLASNQTEHALYIFVDMMTSGAIDLREHRRLPPTVANPFFFGKWVKRLILGGDLKGAWNVLLYMKEKNIPPRPIQVNALLGAWLRSETEDNVRWAEEVGWAMVNSRIQFVVSRKVMLRLEHHIQLQRVGDGWPSANLETFKLLAENYKDRKLHSKMETLWTAFREAELAPDTFMMNQLLFSYLQNGQGASVTELSRDFNKRYNIKPDPWTFMALWQSLPVNRMWIVPKNDFPDERVRGRALFADMVESASIFADGVDVHFAGKVLHTFRKAKDTVGLLAAVRAFRHLFNFLPTEALILELLLGTIDLEKALKTPAHKDRLLTHTRRIEHYLNHRRRELVRAGELQKDDGLSEAMKREEVCNFFELHLETECQKSPLYPEGWELALRRVVEDMGLYKEQENEVTAVEARSPQET</sequence>
<dbReference type="PANTHER" id="PTHR47939">
    <property type="entry name" value="MEMBRANE-ASSOCIATED SALT-INDUCIBLE PROTEIN-LIKE"/>
    <property type="match status" value="1"/>
</dbReference>
<organism evidence="2 3">
    <name type="scientific">Eutypa lata (strain UCR-EL1)</name>
    <name type="common">Grapevine dieback disease fungus</name>
    <name type="synonym">Eutypa armeniacae</name>
    <dbReference type="NCBI Taxonomy" id="1287681"/>
    <lineage>
        <taxon>Eukaryota</taxon>
        <taxon>Fungi</taxon>
        <taxon>Dikarya</taxon>
        <taxon>Ascomycota</taxon>
        <taxon>Pezizomycotina</taxon>
        <taxon>Sordariomycetes</taxon>
        <taxon>Xylariomycetidae</taxon>
        <taxon>Xylariales</taxon>
        <taxon>Diatrypaceae</taxon>
        <taxon>Eutypa</taxon>
    </lineage>
</organism>
<keyword evidence="3" id="KW-1185">Reference proteome</keyword>
<dbReference type="EMBL" id="KB707585">
    <property type="protein sequence ID" value="EMR61556.1"/>
    <property type="molecule type" value="Genomic_DNA"/>
</dbReference>
<dbReference type="OMA" id="FRLYPNW"/>
<dbReference type="STRING" id="1287681.M7SVE9"/>
<dbReference type="Gene3D" id="1.25.40.10">
    <property type="entry name" value="Tetratricopeptide repeat domain"/>
    <property type="match status" value="1"/>
</dbReference>
<name>M7SVE9_EUTLA</name>
<evidence type="ECO:0000313" key="2">
    <source>
        <dbReference type="EMBL" id="EMR61556.1"/>
    </source>
</evidence>
<evidence type="ECO:0000313" key="3">
    <source>
        <dbReference type="Proteomes" id="UP000012174"/>
    </source>
</evidence>
<dbReference type="InterPro" id="IPR011990">
    <property type="entry name" value="TPR-like_helical_dom_sf"/>
</dbReference>
<proteinExistence type="predicted"/>
<dbReference type="PANTHER" id="PTHR47939:SF13">
    <property type="entry name" value="OS03G0201400 PROTEIN"/>
    <property type="match status" value="1"/>
</dbReference>
<dbReference type="HOGENOM" id="CLU_014148_1_0_1"/>
<dbReference type="AlphaFoldDB" id="M7SVE9"/>
<gene>
    <name evidence="2" type="ORF">UCREL1_11498</name>
</gene>
<dbReference type="eggNOG" id="ENOG502S3E1">
    <property type="taxonomic scope" value="Eukaryota"/>
</dbReference>